<reference evidence="2 3" key="1">
    <citation type="journal article" date="2015" name="BMC Genomics">
        <title>Gene expression during zombie ant biting behavior reflects the complexity underlying fungal parasitic behavioral manipulation.</title>
        <authorList>
            <person name="de Bekker C."/>
            <person name="Ohm R.A."/>
            <person name="Loreto R.G."/>
            <person name="Sebastian A."/>
            <person name="Albert I."/>
            <person name="Merrow M."/>
            <person name="Brachmann A."/>
            <person name="Hughes D.P."/>
        </authorList>
    </citation>
    <scope>NUCLEOTIDE SEQUENCE [LARGE SCALE GENOMIC DNA]</scope>
    <source>
        <strain evidence="2 3">SC16a</strain>
    </source>
</reference>
<dbReference type="Proteomes" id="UP000037136">
    <property type="component" value="Unassembled WGS sequence"/>
</dbReference>
<protein>
    <submittedName>
        <fullName evidence="2">Uncharacterized protein</fullName>
    </submittedName>
</protein>
<dbReference type="EMBL" id="LAZP02000167">
    <property type="protein sequence ID" value="PFH59874.1"/>
    <property type="molecule type" value="Genomic_DNA"/>
</dbReference>
<comment type="caution">
    <text evidence="2">The sequence shown here is derived from an EMBL/GenBank/DDBJ whole genome shotgun (WGS) entry which is preliminary data.</text>
</comment>
<reference evidence="2 3" key="2">
    <citation type="journal article" date="2017" name="Sci. Rep.">
        <title>Ant-infecting Ophiocordyceps genomes reveal a high diversity of potential behavioral manipulation genes and a possible major role for enterotoxins.</title>
        <authorList>
            <person name="de Bekker C."/>
            <person name="Ohm R.A."/>
            <person name="Evans H.C."/>
            <person name="Brachmann A."/>
            <person name="Hughes D.P."/>
        </authorList>
    </citation>
    <scope>NUCLEOTIDE SEQUENCE [LARGE SCALE GENOMIC DNA]</scope>
    <source>
        <strain evidence="2 3">SC16a</strain>
    </source>
</reference>
<evidence type="ECO:0000313" key="2">
    <source>
        <dbReference type="EMBL" id="PFH59874.1"/>
    </source>
</evidence>
<accession>A0A2A9PF72</accession>
<organism evidence="2 3">
    <name type="scientific">Ophiocordyceps unilateralis</name>
    <name type="common">Zombie-ant fungus</name>
    <name type="synonym">Torrubia unilateralis</name>
    <dbReference type="NCBI Taxonomy" id="268505"/>
    <lineage>
        <taxon>Eukaryota</taxon>
        <taxon>Fungi</taxon>
        <taxon>Dikarya</taxon>
        <taxon>Ascomycota</taxon>
        <taxon>Pezizomycotina</taxon>
        <taxon>Sordariomycetes</taxon>
        <taxon>Hypocreomycetidae</taxon>
        <taxon>Hypocreales</taxon>
        <taxon>Ophiocordycipitaceae</taxon>
        <taxon>Ophiocordyceps</taxon>
    </lineage>
</organism>
<feature type="signal peptide" evidence="1">
    <location>
        <begin position="1"/>
        <end position="20"/>
    </location>
</feature>
<feature type="chain" id="PRO_5013332807" evidence="1">
    <location>
        <begin position="21"/>
        <end position="225"/>
    </location>
</feature>
<evidence type="ECO:0000256" key="1">
    <source>
        <dbReference type="SAM" id="SignalP"/>
    </source>
</evidence>
<keyword evidence="3" id="KW-1185">Reference proteome</keyword>
<keyword evidence="1" id="KW-0732">Signal</keyword>
<sequence length="225" mass="24563">MFPLVVLLLLGSSLLPWTQAKLDLGATIARIDPSTTSCASSGECRTAAQAGALLSTSFSRHGVRCRQEAACLTALVLLETDHLKYQHNVYPGRPGQGTANMQMCRFNAEYAASDPVLRKCFPDVLPVGSDPNEDQCRRVLKCILDHEDKSFDTPAWFWDKKCPDKDARAKLSNGGIEGCAAYLKSCVGVDGNDQSRVALNRKAYDAFEVTNAKTCVPLDQDECQD</sequence>
<dbReference type="OrthoDB" id="2349272at2759"/>
<name>A0A2A9PF72_OPHUN</name>
<evidence type="ECO:0000313" key="3">
    <source>
        <dbReference type="Proteomes" id="UP000037136"/>
    </source>
</evidence>
<proteinExistence type="predicted"/>
<gene>
    <name evidence="2" type="ORF">XA68_11766</name>
</gene>
<dbReference type="AlphaFoldDB" id="A0A2A9PF72"/>